<dbReference type="InterPro" id="IPR036388">
    <property type="entry name" value="WH-like_DNA-bd_sf"/>
</dbReference>
<accession>A0AA97I5P9</accession>
<dbReference type="EMBL" id="CP118157">
    <property type="protein sequence ID" value="WOF22994.1"/>
    <property type="molecule type" value="Genomic_DNA"/>
</dbReference>
<reference evidence="3 4" key="1">
    <citation type="submission" date="2023-02" db="EMBL/GenBank/DDBJ databases">
        <title>Microbacterium betulae sp. nov., isolated from birch wood.</title>
        <authorList>
            <person name="Pasciak M."/>
            <person name="Pawlik K.J."/>
            <person name="Martynowski D."/>
            <person name="Laczmanski L."/>
            <person name="Ciekot J."/>
            <person name="Szponar B."/>
            <person name="Wojcik-Fatla A."/>
            <person name="Mackiewicz B."/>
            <person name="Farian E."/>
            <person name="Cholewa G."/>
            <person name="Cholewa A."/>
            <person name="Dutkiewicz J."/>
        </authorList>
    </citation>
    <scope>NUCLEOTIDE SEQUENCE [LARGE SCALE GENOMIC DNA]</scope>
    <source>
        <strain evidence="3 4">AB</strain>
    </source>
</reference>
<gene>
    <name evidence="3" type="ORF">N8K70_16610</name>
</gene>
<dbReference type="PROSITE" id="PS51071">
    <property type="entry name" value="HTH_RPIR"/>
    <property type="match status" value="1"/>
</dbReference>
<dbReference type="GO" id="GO:0003700">
    <property type="term" value="F:DNA-binding transcription factor activity"/>
    <property type="evidence" value="ECO:0007669"/>
    <property type="project" value="InterPro"/>
</dbReference>
<dbReference type="InterPro" id="IPR000281">
    <property type="entry name" value="HTH_RpiR"/>
</dbReference>
<dbReference type="KEGG" id="mbet:N8K70_16610"/>
<evidence type="ECO:0000259" key="2">
    <source>
        <dbReference type="PROSITE" id="PS51464"/>
    </source>
</evidence>
<dbReference type="Gene3D" id="3.40.50.10490">
    <property type="entry name" value="Glucose-6-phosphate isomerase like protein, domain 1"/>
    <property type="match status" value="1"/>
</dbReference>
<dbReference type="RefSeq" id="WP_317139465.1">
    <property type="nucleotide sequence ID" value="NZ_CP118157.1"/>
</dbReference>
<dbReference type="InterPro" id="IPR047640">
    <property type="entry name" value="RpiR-like"/>
</dbReference>
<dbReference type="Gene3D" id="1.10.10.10">
    <property type="entry name" value="Winged helix-like DNA-binding domain superfamily/Winged helix DNA-binding domain"/>
    <property type="match status" value="1"/>
</dbReference>
<dbReference type="Pfam" id="PF01380">
    <property type="entry name" value="SIS"/>
    <property type="match status" value="1"/>
</dbReference>
<evidence type="ECO:0000313" key="3">
    <source>
        <dbReference type="EMBL" id="WOF22994.1"/>
    </source>
</evidence>
<dbReference type="SUPFAM" id="SSF46689">
    <property type="entry name" value="Homeodomain-like"/>
    <property type="match status" value="1"/>
</dbReference>
<proteinExistence type="predicted"/>
<dbReference type="GO" id="GO:1901135">
    <property type="term" value="P:carbohydrate derivative metabolic process"/>
    <property type="evidence" value="ECO:0007669"/>
    <property type="project" value="InterPro"/>
</dbReference>
<sequence length="282" mass="30130">MASDIDVWLDETFSEGELSPGQRRVADVVQRNLRLAAYGDLAEVSERAGVNPSTAVRTAQTLGFSGWKDFQRELRARHLAGLSTEETLQEHGVPGSPLHEAIARDVESLRQTLEANTAESAESTIRTLSEARAILAVGLGSFAGPASVFAHLGSTMGYRIALETRAGVHLATAFNGIGGGDVVFLVNLWRTQRHILAAAEAGRRAGARIVVLTDRKRGPLAAAADHVVVVPSEGISFFQSVTAAGSAVYGLLAGMEAAHPDRSRAALRRTHELWKDLDVYAD</sequence>
<feature type="domain" description="HTH rpiR-type" evidence="1">
    <location>
        <begin position="5"/>
        <end position="81"/>
    </location>
</feature>
<name>A0AA97I5P9_9MICO</name>
<dbReference type="Pfam" id="PF01418">
    <property type="entry name" value="HTH_6"/>
    <property type="match status" value="1"/>
</dbReference>
<feature type="domain" description="SIS" evidence="2">
    <location>
        <begin position="124"/>
        <end position="263"/>
    </location>
</feature>
<dbReference type="InterPro" id="IPR009057">
    <property type="entry name" value="Homeodomain-like_sf"/>
</dbReference>
<dbReference type="SUPFAM" id="SSF53697">
    <property type="entry name" value="SIS domain"/>
    <property type="match status" value="1"/>
</dbReference>
<dbReference type="InterPro" id="IPR046348">
    <property type="entry name" value="SIS_dom_sf"/>
</dbReference>
<dbReference type="GO" id="GO:0097367">
    <property type="term" value="F:carbohydrate derivative binding"/>
    <property type="evidence" value="ECO:0007669"/>
    <property type="project" value="InterPro"/>
</dbReference>
<dbReference type="PANTHER" id="PTHR30514">
    <property type="entry name" value="GLUCOKINASE"/>
    <property type="match status" value="1"/>
</dbReference>
<keyword evidence="4" id="KW-1185">Reference proteome</keyword>
<evidence type="ECO:0000259" key="1">
    <source>
        <dbReference type="PROSITE" id="PS51071"/>
    </source>
</evidence>
<dbReference type="Proteomes" id="UP001305498">
    <property type="component" value="Chromosome"/>
</dbReference>
<evidence type="ECO:0000313" key="4">
    <source>
        <dbReference type="Proteomes" id="UP001305498"/>
    </source>
</evidence>
<organism evidence="3 4">
    <name type="scientific">Microbacterium betulae</name>
    <dbReference type="NCBI Taxonomy" id="2981139"/>
    <lineage>
        <taxon>Bacteria</taxon>
        <taxon>Bacillati</taxon>
        <taxon>Actinomycetota</taxon>
        <taxon>Actinomycetes</taxon>
        <taxon>Micrococcales</taxon>
        <taxon>Microbacteriaceae</taxon>
        <taxon>Microbacterium</taxon>
    </lineage>
</organism>
<dbReference type="InterPro" id="IPR001347">
    <property type="entry name" value="SIS_dom"/>
</dbReference>
<protein>
    <submittedName>
        <fullName evidence="3">MurR/RpiR family transcriptional regulator</fullName>
    </submittedName>
</protein>
<dbReference type="AlphaFoldDB" id="A0AA97I5P9"/>
<dbReference type="PANTHER" id="PTHR30514:SF18">
    <property type="entry name" value="RPIR-FAMILY TRANSCRIPTIONAL REGULATOR"/>
    <property type="match status" value="1"/>
</dbReference>
<dbReference type="PROSITE" id="PS51464">
    <property type="entry name" value="SIS"/>
    <property type="match status" value="1"/>
</dbReference>
<dbReference type="GO" id="GO:0003677">
    <property type="term" value="F:DNA binding"/>
    <property type="evidence" value="ECO:0007669"/>
    <property type="project" value="InterPro"/>
</dbReference>